<gene>
    <name evidence="1" type="ORF">H9911_01615</name>
</gene>
<dbReference type="Proteomes" id="UP000823897">
    <property type="component" value="Unassembled WGS sequence"/>
</dbReference>
<reference evidence="1" key="2">
    <citation type="submission" date="2021-04" db="EMBL/GenBank/DDBJ databases">
        <authorList>
            <person name="Gilroy R."/>
        </authorList>
    </citation>
    <scope>NUCLEOTIDE SEQUENCE</scope>
    <source>
        <strain evidence="1">ChiGjej3B3-11674</strain>
    </source>
</reference>
<protein>
    <submittedName>
        <fullName evidence="1">Uncharacterized protein</fullName>
    </submittedName>
</protein>
<feature type="non-terminal residue" evidence="1">
    <location>
        <position position="1"/>
    </location>
</feature>
<organism evidence="1 2">
    <name type="scientific">Candidatus Mediterraneibacter tabaqchaliae</name>
    <dbReference type="NCBI Taxonomy" id="2838689"/>
    <lineage>
        <taxon>Bacteria</taxon>
        <taxon>Bacillati</taxon>
        <taxon>Bacillota</taxon>
        <taxon>Clostridia</taxon>
        <taxon>Lachnospirales</taxon>
        <taxon>Lachnospiraceae</taxon>
        <taxon>Mediterraneibacter</taxon>
    </lineage>
</organism>
<proteinExistence type="predicted"/>
<name>A0A9D2U2E8_9FIRM</name>
<accession>A0A9D2U2E8</accession>
<reference evidence="1" key="1">
    <citation type="journal article" date="2021" name="PeerJ">
        <title>Extensive microbial diversity within the chicken gut microbiome revealed by metagenomics and culture.</title>
        <authorList>
            <person name="Gilroy R."/>
            <person name="Ravi A."/>
            <person name="Getino M."/>
            <person name="Pursley I."/>
            <person name="Horton D.L."/>
            <person name="Alikhan N.F."/>
            <person name="Baker D."/>
            <person name="Gharbi K."/>
            <person name="Hall N."/>
            <person name="Watson M."/>
            <person name="Adriaenssens E.M."/>
            <person name="Foster-Nyarko E."/>
            <person name="Jarju S."/>
            <person name="Secka A."/>
            <person name="Antonio M."/>
            <person name="Oren A."/>
            <person name="Chaudhuri R.R."/>
            <person name="La Ragione R."/>
            <person name="Hildebrand F."/>
            <person name="Pallen M.J."/>
        </authorList>
    </citation>
    <scope>NUCLEOTIDE SEQUENCE</scope>
    <source>
        <strain evidence="1">ChiGjej3B3-11674</strain>
    </source>
</reference>
<sequence length="113" mass="13181">VRKYYVIDEENALEISEWFTPDNIPSIYKNCCEEKMIEKYHLPILDSCGCTVVLNCDSGTDSYGQIYLRTPTGYYDEDLQKNVYDEMEFAAENFMDIISNLKDAEQLEEMGIF</sequence>
<dbReference type="AlphaFoldDB" id="A0A9D2U2E8"/>
<comment type="caution">
    <text evidence="1">The sequence shown here is derived from an EMBL/GenBank/DDBJ whole genome shotgun (WGS) entry which is preliminary data.</text>
</comment>
<evidence type="ECO:0000313" key="1">
    <source>
        <dbReference type="EMBL" id="HJD33223.1"/>
    </source>
</evidence>
<evidence type="ECO:0000313" key="2">
    <source>
        <dbReference type="Proteomes" id="UP000823897"/>
    </source>
</evidence>
<dbReference type="EMBL" id="DWUV01000033">
    <property type="protein sequence ID" value="HJD33223.1"/>
    <property type="molecule type" value="Genomic_DNA"/>
</dbReference>